<evidence type="ECO:0000256" key="6">
    <source>
        <dbReference type="ARBA" id="ARBA00023141"/>
    </source>
</evidence>
<dbReference type="Proteomes" id="UP000463857">
    <property type="component" value="Chromosome"/>
</dbReference>
<feature type="binding site" evidence="8">
    <location>
        <position position="344"/>
    </location>
    <ligand>
        <name>3-phosphoshikimate</name>
        <dbReference type="ChEBI" id="CHEBI:145989"/>
    </ligand>
</feature>
<protein>
    <recommendedName>
        <fullName evidence="8">3-phosphoshikimate 1-carboxyvinyltransferase</fullName>
        <ecNumber evidence="8">2.5.1.19</ecNumber>
    </recommendedName>
    <alternativeName>
        <fullName evidence="8">5-enolpyruvylshikimate-3-phosphate synthase</fullName>
        <shortName evidence="8">EPSP synthase</shortName>
        <shortName evidence="8">EPSPS</shortName>
    </alternativeName>
</protein>
<dbReference type="FunCoup" id="A0A7L4YS87">
    <property type="interactions" value="225"/>
</dbReference>
<keyword evidence="11" id="KW-1185">Reference proteome</keyword>
<comment type="subcellular location">
    <subcellularLocation>
        <location evidence="8">Cytoplasm</location>
    </subcellularLocation>
</comment>
<comment type="pathway">
    <text evidence="1 8">Metabolic intermediate biosynthesis; chorismate biosynthesis; chorismate from D-erythrose 4-phosphate and phosphoenolpyruvate: step 6/7.</text>
</comment>
<feature type="binding site" evidence="8">
    <location>
        <position position="317"/>
    </location>
    <ligand>
        <name>3-phosphoshikimate</name>
        <dbReference type="ChEBI" id="CHEBI:145989"/>
    </ligand>
</feature>
<evidence type="ECO:0000256" key="8">
    <source>
        <dbReference type="HAMAP-Rule" id="MF_00210"/>
    </source>
</evidence>
<evidence type="ECO:0000256" key="7">
    <source>
        <dbReference type="ARBA" id="ARBA00044633"/>
    </source>
</evidence>
<comment type="similarity">
    <text evidence="2 8">Belongs to the EPSP synthase family.</text>
</comment>
<feature type="binding site" evidence="8">
    <location>
        <position position="35"/>
    </location>
    <ligand>
        <name>3-phosphoshikimate</name>
        <dbReference type="ChEBI" id="CHEBI:145989"/>
    </ligand>
</feature>
<dbReference type="FunFam" id="3.65.10.10:FF:000011">
    <property type="entry name" value="3-phosphoshikimate 1-carboxyvinyltransferase"/>
    <property type="match status" value="1"/>
</dbReference>
<dbReference type="InterPro" id="IPR023193">
    <property type="entry name" value="EPSP_synthase_CS"/>
</dbReference>
<evidence type="ECO:0000313" key="10">
    <source>
        <dbReference type="EMBL" id="QHC01659.1"/>
    </source>
</evidence>
<dbReference type="SUPFAM" id="SSF55205">
    <property type="entry name" value="EPT/RTPC-like"/>
    <property type="match status" value="1"/>
</dbReference>
<dbReference type="EMBL" id="CP047156">
    <property type="protein sequence ID" value="QHC01659.1"/>
    <property type="molecule type" value="Genomic_DNA"/>
</dbReference>
<evidence type="ECO:0000256" key="2">
    <source>
        <dbReference type="ARBA" id="ARBA00009948"/>
    </source>
</evidence>
<comment type="catalytic activity">
    <reaction evidence="7">
        <text>3-phosphoshikimate + phosphoenolpyruvate = 5-O-(1-carboxyvinyl)-3-phosphoshikimate + phosphate</text>
        <dbReference type="Rhea" id="RHEA:21256"/>
        <dbReference type="ChEBI" id="CHEBI:43474"/>
        <dbReference type="ChEBI" id="CHEBI:57701"/>
        <dbReference type="ChEBI" id="CHEBI:58702"/>
        <dbReference type="ChEBI" id="CHEBI:145989"/>
        <dbReference type="EC" id="2.5.1.19"/>
    </reaction>
    <physiologicalReaction direction="left-to-right" evidence="7">
        <dbReference type="Rhea" id="RHEA:21257"/>
    </physiologicalReaction>
</comment>
<comment type="subunit">
    <text evidence="8">Monomer.</text>
</comment>
<dbReference type="Gene3D" id="3.65.10.10">
    <property type="entry name" value="Enolpyruvate transferase domain"/>
    <property type="match status" value="2"/>
</dbReference>
<dbReference type="FunFam" id="3.65.10.10:FF:000010">
    <property type="entry name" value="3-phosphoshikimate 1-carboxyvinyltransferase"/>
    <property type="match status" value="1"/>
</dbReference>
<dbReference type="EC" id="2.5.1.19" evidence="8"/>
<reference evidence="10 11" key="1">
    <citation type="journal article" date="2018" name="Int. J. Syst. Evol. Microbiol.">
        <title>Epidermidibacterium keratini gen. nov., sp. nov., a member of the family Sporichthyaceae, isolated from keratin epidermis.</title>
        <authorList>
            <person name="Lee D.G."/>
            <person name="Trujillo M.E."/>
            <person name="Kang S."/>
            <person name="Nam J.J."/>
            <person name="Kim Y.J."/>
        </authorList>
    </citation>
    <scope>NUCLEOTIDE SEQUENCE [LARGE SCALE GENOMIC DNA]</scope>
    <source>
        <strain evidence="10 11">EPI-7</strain>
    </source>
</reference>
<feature type="binding site" evidence="8">
    <location>
        <position position="102"/>
    </location>
    <ligand>
        <name>phosphoenolpyruvate</name>
        <dbReference type="ChEBI" id="CHEBI:58702"/>
    </ligand>
</feature>
<feature type="binding site" evidence="8">
    <location>
        <position position="348"/>
    </location>
    <ligand>
        <name>phosphoenolpyruvate</name>
        <dbReference type="ChEBI" id="CHEBI:58702"/>
    </ligand>
</feature>
<feature type="binding site" evidence="8">
    <location>
        <position position="130"/>
    </location>
    <ligand>
        <name>phosphoenolpyruvate</name>
        <dbReference type="ChEBI" id="CHEBI:58702"/>
    </ligand>
</feature>
<dbReference type="InParanoid" id="A0A7L4YS87"/>
<dbReference type="RefSeq" id="WP_159546794.1">
    <property type="nucleotide sequence ID" value="NZ_CP047156.1"/>
</dbReference>
<dbReference type="GO" id="GO:0009073">
    <property type="term" value="P:aromatic amino acid family biosynthetic process"/>
    <property type="evidence" value="ECO:0007669"/>
    <property type="project" value="UniProtKB-KW"/>
</dbReference>
<dbReference type="AlphaFoldDB" id="A0A7L4YS87"/>
<name>A0A7L4YS87_9ACTN</name>
<dbReference type="PIRSF" id="PIRSF000505">
    <property type="entry name" value="EPSPS"/>
    <property type="match status" value="1"/>
</dbReference>
<evidence type="ECO:0000256" key="1">
    <source>
        <dbReference type="ARBA" id="ARBA00004811"/>
    </source>
</evidence>
<dbReference type="UniPathway" id="UPA00053">
    <property type="reaction ID" value="UER00089"/>
</dbReference>
<dbReference type="OrthoDB" id="9809920at2"/>
<dbReference type="InterPro" id="IPR036968">
    <property type="entry name" value="Enolpyruvate_Tfrase_sf"/>
</dbReference>
<feature type="binding site" evidence="8">
    <location>
        <position position="34"/>
    </location>
    <ligand>
        <name>phosphoenolpyruvate</name>
        <dbReference type="ChEBI" id="CHEBI:58702"/>
    </ligand>
</feature>
<evidence type="ECO:0000259" key="9">
    <source>
        <dbReference type="Pfam" id="PF00275"/>
    </source>
</evidence>
<comment type="function">
    <text evidence="8">Catalyzes the transfer of the enolpyruvyl moiety of phosphoenolpyruvate (PEP) to the 5-hydroxyl of shikimate-3-phosphate (S3P) to produce enolpyruvyl shikimate-3-phosphate and inorganic phosphate.</text>
</comment>
<dbReference type="InterPro" id="IPR006264">
    <property type="entry name" value="EPSP_synthase"/>
</dbReference>
<dbReference type="GO" id="GO:0005737">
    <property type="term" value="C:cytoplasm"/>
    <property type="evidence" value="ECO:0007669"/>
    <property type="project" value="UniProtKB-SubCell"/>
</dbReference>
<evidence type="ECO:0000256" key="5">
    <source>
        <dbReference type="ARBA" id="ARBA00022679"/>
    </source>
</evidence>
<dbReference type="PANTHER" id="PTHR21090:SF5">
    <property type="entry name" value="PENTAFUNCTIONAL AROM POLYPEPTIDE"/>
    <property type="match status" value="1"/>
</dbReference>
<feature type="binding site" evidence="8">
    <location>
        <position position="389"/>
    </location>
    <ligand>
        <name>phosphoenolpyruvate</name>
        <dbReference type="ChEBI" id="CHEBI:58702"/>
    </ligand>
</feature>
<dbReference type="Pfam" id="PF00275">
    <property type="entry name" value="EPSP_synthase"/>
    <property type="match status" value="1"/>
</dbReference>
<dbReference type="CDD" id="cd01556">
    <property type="entry name" value="EPSP_synthase"/>
    <property type="match status" value="1"/>
</dbReference>
<dbReference type="GO" id="GO:0008652">
    <property type="term" value="P:amino acid biosynthetic process"/>
    <property type="evidence" value="ECO:0007669"/>
    <property type="project" value="UniProtKB-KW"/>
</dbReference>
<dbReference type="PANTHER" id="PTHR21090">
    <property type="entry name" value="AROM/DEHYDROQUINATE SYNTHASE"/>
    <property type="match status" value="1"/>
</dbReference>
<dbReference type="PROSITE" id="PS00885">
    <property type="entry name" value="EPSP_SYNTHASE_2"/>
    <property type="match status" value="1"/>
</dbReference>
<dbReference type="KEGG" id="eke:EK0264_16090"/>
<evidence type="ECO:0000256" key="3">
    <source>
        <dbReference type="ARBA" id="ARBA00022490"/>
    </source>
</evidence>
<feature type="binding site" evidence="8">
    <location>
        <position position="177"/>
    </location>
    <ligand>
        <name>3-phosphoshikimate</name>
        <dbReference type="ChEBI" id="CHEBI:145989"/>
    </ligand>
</feature>
<dbReference type="HAMAP" id="MF_00210">
    <property type="entry name" value="EPSP_synth"/>
    <property type="match status" value="1"/>
</dbReference>
<keyword evidence="6 8" id="KW-0057">Aromatic amino acid biosynthesis</keyword>
<feature type="binding site" evidence="8">
    <location>
        <position position="178"/>
    </location>
    <ligand>
        <name>phosphoenolpyruvate</name>
        <dbReference type="ChEBI" id="CHEBI:58702"/>
    </ligand>
</feature>
<accession>A0A7L4YS87</accession>
<feature type="binding site" evidence="8">
    <location>
        <position position="34"/>
    </location>
    <ligand>
        <name>3-phosphoshikimate</name>
        <dbReference type="ChEBI" id="CHEBI:145989"/>
    </ligand>
</feature>
<dbReference type="PROSITE" id="PS00104">
    <property type="entry name" value="EPSP_SYNTHASE_1"/>
    <property type="match status" value="1"/>
</dbReference>
<feature type="binding site" evidence="8">
    <location>
        <position position="176"/>
    </location>
    <ligand>
        <name>3-phosphoshikimate</name>
        <dbReference type="ChEBI" id="CHEBI:145989"/>
    </ligand>
</feature>
<keyword evidence="4 8" id="KW-0028">Amino-acid biosynthesis</keyword>
<feature type="binding site" evidence="8">
    <location>
        <position position="39"/>
    </location>
    <ligand>
        <name>3-phosphoshikimate</name>
        <dbReference type="ChEBI" id="CHEBI:145989"/>
    </ligand>
</feature>
<dbReference type="GO" id="GO:0009423">
    <property type="term" value="P:chorismate biosynthetic process"/>
    <property type="evidence" value="ECO:0007669"/>
    <property type="project" value="UniProtKB-UniRule"/>
</dbReference>
<dbReference type="InterPro" id="IPR013792">
    <property type="entry name" value="RNA3'P_cycl/enolpyr_Trfase_a/b"/>
</dbReference>
<feature type="binding site" evidence="8">
    <location>
        <position position="178"/>
    </location>
    <ligand>
        <name>3-phosphoshikimate</name>
        <dbReference type="ChEBI" id="CHEBI:145989"/>
    </ligand>
</feature>
<proteinExistence type="inferred from homology"/>
<feature type="domain" description="Enolpyruvate transferase" evidence="9">
    <location>
        <begin position="20"/>
        <end position="420"/>
    </location>
</feature>
<evidence type="ECO:0000313" key="11">
    <source>
        <dbReference type="Proteomes" id="UP000463857"/>
    </source>
</evidence>
<feature type="binding site" evidence="8">
    <location>
        <position position="414"/>
    </location>
    <ligand>
        <name>phosphoenolpyruvate</name>
        <dbReference type="ChEBI" id="CHEBI:58702"/>
    </ligand>
</feature>
<comment type="caution">
    <text evidence="8">Lacks conserved residue(s) required for the propagation of feature annotation.</text>
</comment>
<feature type="active site" description="Proton acceptor" evidence="8">
    <location>
        <position position="317"/>
    </location>
</feature>
<keyword evidence="3 8" id="KW-0963">Cytoplasm</keyword>
<sequence length="442" mass="45912">MRHDRLSSVSEQVPWRAPYAGHPVSGTVVVPGSKSLTARALVLAALSSGPSLVHNALRSRDTLLMAQALRSLGCRVDSDGESWSVVPELAPGDAYVDCGLSGTVMRFVPPLAALRPGITDFDGDPHARTRPMGPLIDGLRQCGAVIDDGGRGLLPLRVTGDRKLPGGEVAIDASGSSQFVSGLLLSAARFEYGIRLRPTGAVPNRAHVAMTLEALREHGVDAVDDGAGWRVAPGTIAPADAVIEPDASNSAPFFAAAAVTGGTVTVPHWPADSAQPIDRLLEVLSEYGADVQRADGAITVTGRERLGIDVDLANIGDMTPAIAAMCLFADSPSTIRGVGYIRGHETDRLAALATEFTGLGAQIDETDDGLQIVPRPLHGGTFATYADHRLAHAGALVGLLVDGVEVDNIATTAKAMPQFAGLWTTLVTGSDADAPAIAEMAR</sequence>
<dbReference type="GO" id="GO:0003866">
    <property type="term" value="F:3-phosphoshikimate 1-carboxyvinyltransferase activity"/>
    <property type="evidence" value="ECO:0007669"/>
    <property type="project" value="UniProtKB-UniRule"/>
</dbReference>
<keyword evidence="5 8" id="KW-0808">Transferase</keyword>
<evidence type="ECO:0000256" key="4">
    <source>
        <dbReference type="ARBA" id="ARBA00022605"/>
    </source>
</evidence>
<dbReference type="InterPro" id="IPR001986">
    <property type="entry name" value="Enolpyruvate_Tfrase_dom"/>
</dbReference>
<organism evidence="10 11">
    <name type="scientific">Epidermidibacterium keratini</name>
    <dbReference type="NCBI Taxonomy" id="1891644"/>
    <lineage>
        <taxon>Bacteria</taxon>
        <taxon>Bacillati</taxon>
        <taxon>Actinomycetota</taxon>
        <taxon>Actinomycetes</taxon>
        <taxon>Sporichthyales</taxon>
        <taxon>Sporichthyaceae</taxon>
        <taxon>Epidermidibacterium</taxon>
    </lineage>
</organism>
<dbReference type="NCBIfam" id="TIGR01356">
    <property type="entry name" value="aroA"/>
    <property type="match status" value="1"/>
</dbReference>
<gene>
    <name evidence="8 10" type="primary">aroA</name>
    <name evidence="10" type="ORF">EK0264_16090</name>
</gene>